<comment type="function">
    <text evidence="19">E7 protein has both transforming and trans-activating activities.</text>
</comment>
<keyword evidence="2 18" id="KW-0244">Early protein</keyword>
<dbReference type="GO" id="GO:0042025">
    <property type="term" value="C:host cell nucleus"/>
    <property type="evidence" value="ECO:0007669"/>
    <property type="project" value="UniProtKB-SubCell"/>
</dbReference>
<dbReference type="EMBL" id="MF327538">
    <property type="protein sequence ID" value="ASH99070.1"/>
    <property type="molecule type" value="Genomic_DNA"/>
</dbReference>
<keyword evidence="9 18" id="KW-0862">Zinc</keyword>
<evidence type="ECO:0000256" key="11">
    <source>
        <dbReference type="ARBA" id="ARBA00023125"/>
    </source>
</evidence>
<comment type="similarity">
    <text evidence="18 19">Belongs to the papillomaviridae E7 protein family.</text>
</comment>
<evidence type="ECO:0000256" key="12">
    <source>
        <dbReference type="ARBA" id="ARBA00023159"/>
    </source>
</evidence>
<dbReference type="GO" id="GO:0052170">
    <property type="term" value="P:symbiont-mediated suppression of host innate immune response"/>
    <property type="evidence" value="ECO:0007669"/>
    <property type="project" value="UniProtKB-KW"/>
</dbReference>
<evidence type="ECO:0000256" key="6">
    <source>
        <dbReference type="ARBA" id="ARBA00022723"/>
    </source>
</evidence>
<evidence type="ECO:0000256" key="15">
    <source>
        <dbReference type="ARBA" id="ARBA00023258"/>
    </source>
</evidence>
<keyword evidence="4 18" id="KW-0945">Host-virus interaction</keyword>
<evidence type="ECO:0000256" key="13">
    <source>
        <dbReference type="ARBA" id="ARBA00023163"/>
    </source>
</evidence>
<keyword evidence="12 18" id="KW-0010">Activator</keyword>
<dbReference type="Proteomes" id="UP000201393">
    <property type="component" value="Segment"/>
</dbReference>
<keyword evidence="16 18" id="KW-0899">Viral immunoevasion</keyword>
<evidence type="ECO:0000256" key="7">
    <source>
        <dbReference type="ARBA" id="ARBA00022771"/>
    </source>
</evidence>
<evidence type="ECO:0000256" key="4">
    <source>
        <dbReference type="ARBA" id="ARBA00022581"/>
    </source>
</evidence>
<keyword evidence="15" id="KW-0922">Interferon antiviral system evasion</keyword>
<evidence type="ECO:0000256" key="17">
    <source>
        <dbReference type="ARBA" id="ARBA00023309"/>
    </source>
</evidence>
<dbReference type="GO" id="GO:0006351">
    <property type="term" value="P:DNA-templated transcription"/>
    <property type="evidence" value="ECO:0007669"/>
    <property type="project" value="UniProtKB-UniRule"/>
</dbReference>
<dbReference type="GO" id="GO:0039645">
    <property type="term" value="P:symbiont-mediated perturbation of host cell cycle G1/S transition checkpoint"/>
    <property type="evidence" value="ECO:0007669"/>
    <property type="project" value="UniProtKB-UniRule"/>
</dbReference>
<keyword evidence="17 18" id="KW-1078">G1/S host cell cycle checkpoint dysregulation by virus</keyword>
<comment type="caution">
    <text evidence="18">Lacks conserved residue(s) required for the propagation of feature annotation.</text>
</comment>
<evidence type="ECO:0000256" key="16">
    <source>
        <dbReference type="ARBA" id="ARBA00023280"/>
    </source>
</evidence>
<dbReference type="GO" id="GO:0039502">
    <property type="term" value="P:symbiont-mediated suppression of host type I interferon-mediated signaling pathway"/>
    <property type="evidence" value="ECO:0007669"/>
    <property type="project" value="UniProtKB-UniRule"/>
</dbReference>
<evidence type="ECO:0000256" key="1">
    <source>
        <dbReference type="ARBA" id="ARBA00022504"/>
    </source>
</evidence>
<protein>
    <recommendedName>
        <fullName evidence="18 19">Protein E7</fullName>
    </recommendedName>
</protein>
<name>A0A220IGG2_9PAPI</name>
<comment type="domain">
    <text evidence="18">The E7 terminal domain is an intrinsically disordered domain, whose flexibility and conformational transitions confer target adaptability to the oncoprotein. It allows adaptation to a variety of protein targets and exposes the PEST degradation sequence that regulates its turnover in the cell.</text>
</comment>
<keyword evidence="11 18" id="KW-0238">DNA-binding</keyword>
<proteinExistence type="inferred from homology"/>
<keyword evidence="10 18" id="KW-0805">Transcription regulation</keyword>
<comment type="subunit">
    <text evidence="18">Homodimer. Homooligomer. Interacts with host RB1; this interaction induces dissociation of RB1-E2F1 complex thereby disrupting RB1 activity. Interacts with host EP300; this interaction represses EP300 transcriptional activity. Interacts with protein E2; this interaction inhibits E7 oncogenic activity. Interacts with host TMEM173/STING; this interaction impairs the ability of TMEM173/STING to sense cytosolic DNA and promote the production of type I interferon (IFN-alpha and IFN-beta).</text>
</comment>
<accession>A0A220IGG2</accession>
<dbReference type="GO" id="GO:0003677">
    <property type="term" value="F:DNA binding"/>
    <property type="evidence" value="ECO:0007669"/>
    <property type="project" value="UniProtKB-UniRule"/>
</dbReference>
<evidence type="ECO:0000256" key="10">
    <source>
        <dbReference type="ARBA" id="ARBA00023015"/>
    </source>
</evidence>
<dbReference type="Gene3D" id="3.30.160.330">
    <property type="match status" value="1"/>
</dbReference>
<evidence type="ECO:0000256" key="8">
    <source>
        <dbReference type="ARBA" id="ARBA00022830"/>
    </source>
</evidence>
<organism evidence="20 21">
    <name type="scientific">Ailuropoda melanoleuca papillomavirus 4</name>
    <dbReference type="NCBI Taxonomy" id="2016453"/>
    <lineage>
        <taxon>Viruses</taxon>
        <taxon>Monodnaviria</taxon>
        <taxon>Shotokuvirae</taxon>
        <taxon>Cossaviricota</taxon>
        <taxon>Papovaviricetes</taxon>
        <taxon>Zurhausenvirales</taxon>
        <taxon>Papillomaviridae</taxon>
        <taxon>Firstpapillomavirinae</taxon>
        <taxon>Dyonupapillomavirus</taxon>
        <taxon>Dyonupapillomavirus 1</taxon>
    </lineage>
</organism>
<dbReference type="PIRSF" id="PIRSF003407">
    <property type="entry name" value="Papvi_E7"/>
    <property type="match status" value="1"/>
</dbReference>
<evidence type="ECO:0000313" key="21">
    <source>
        <dbReference type="Proteomes" id="UP000201393"/>
    </source>
</evidence>
<keyword evidence="13 18" id="KW-0804">Transcription</keyword>
<keyword evidence="8 18" id="KW-1114">Inhibition of host interferon signaling pathway by virus</keyword>
<dbReference type="SUPFAM" id="SSF161234">
    <property type="entry name" value="E7 C-terminal domain-like"/>
    <property type="match status" value="1"/>
</dbReference>
<dbReference type="GO" id="GO:0030430">
    <property type="term" value="C:host cell cytoplasm"/>
    <property type="evidence" value="ECO:0007669"/>
    <property type="project" value="UniProtKB-SubCell"/>
</dbReference>
<comment type="PTM">
    <text evidence="18">Highly phosphorylated.</text>
</comment>
<dbReference type="GO" id="GO:0003700">
    <property type="term" value="F:DNA-binding transcription factor activity"/>
    <property type="evidence" value="ECO:0007669"/>
    <property type="project" value="UniProtKB-UniRule"/>
</dbReference>
<comment type="subcellular location">
    <subcellularLocation>
        <location evidence="18">Host cytoplasm</location>
    </subcellularLocation>
    <subcellularLocation>
        <location evidence="18">Host nucleus</location>
    </subcellularLocation>
    <text evidence="18">Predominantly found in the host nucleus.</text>
</comment>
<evidence type="ECO:0000256" key="3">
    <source>
        <dbReference type="ARBA" id="ARBA00022562"/>
    </source>
</evidence>
<feature type="short sequence motif" description="LXCXE motif; interaction with host RB1 and TMEM173/STING" evidence="18">
    <location>
        <begin position="22"/>
        <end position="26"/>
    </location>
</feature>
<gene>
    <name evidence="18" type="primary">E7</name>
</gene>
<keyword evidence="3 18" id="KW-1048">Host nucleus</keyword>
<keyword evidence="7 18" id="KW-0863">Zinc-finger</keyword>
<keyword evidence="6 18" id="KW-0479">Metal-binding</keyword>
<evidence type="ECO:0000256" key="9">
    <source>
        <dbReference type="ARBA" id="ARBA00022833"/>
    </source>
</evidence>
<keyword evidence="1 18" id="KW-1121">Modulation of host cell cycle by virus</keyword>
<dbReference type="GO" id="GO:0008270">
    <property type="term" value="F:zinc ion binding"/>
    <property type="evidence" value="ECO:0007669"/>
    <property type="project" value="UniProtKB-KW"/>
</dbReference>
<dbReference type="HAMAP" id="MF_04004">
    <property type="entry name" value="PPV_E7"/>
    <property type="match status" value="1"/>
</dbReference>
<evidence type="ECO:0000256" key="2">
    <source>
        <dbReference type="ARBA" id="ARBA00022518"/>
    </source>
</evidence>
<dbReference type="Pfam" id="PF00527">
    <property type="entry name" value="E7"/>
    <property type="match status" value="1"/>
</dbReference>
<keyword evidence="5 18" id="KW-1090">Inhibition of host innate immune response by virus</keyword>
<evidence type="ECO:0000256" key="18">
    <source>
        <dbReference type="HAMAP-Rule" id="MF_04004"/>
    </source>
</evidence>
<sequence length="93" mass="10499">MIGKQATLCDIVLTEQAEAVDLLCYEQMPSDEEEEQEHRDFYRVAIDCATCKNRLHFVCAANGEDILKLEELLFTLGFLCSSCVKTNRLNHGG</sequence>
<evidence type="ECO:0000256" key="5">
    <source>
        <dbReference type="ARBA" id="ARBA00022632"/>
    </source>
</evidence>
<keyword evidence="14 18" id="KW-1035">Host cytoplasm</keyword>
<comment type="function">
    <text evidence="18">Plays a role in viral genome replication by driving entry of quiescent cells into the cell cycle. Stimulation of progression from G1 to S phase allows the virus to efficiently use the cellular DNA replicating machinery to achieve viral genome replication. E7 protein has both transforming and trans-activating activities. Induces the disassembly of the E2F1 transcription factor from RB1, with subsequent transcriptional activation of E2F1-regulated S-phase genes. Interferes with host histone deacetylation mediated by HDAC1 and HDAC2, leading to transcription activation. Plays also a role in the inhibition of both antiviral and antiproliferative functions of host interferon alpha. Interaction with host TMEM173/STING impairs the ability of TMEM173/STING to sense cytosolic DNA and promote the production of type I interferon (IFN-alpha and IFN-beta).</text>
</comment>
<evidence type="ECO:0000313" key="20">
    <source>
        <dbReference type="EMBL" id="ASH99070.1"/>
    </source>
</evidence>
<dbReference type="GO" id="GO:0019904">
    <property type="term" value="F:protein domain specific binding"/>
    <property type="evidence" value="ECO:0007669"/>
    <property type="project" value="UniProtKB-UniRule"/>
</dbReference>
<evidence type="ECO:0000256" key="14">
    <source>
        <dbReference type="ARBA" id="ARBA00023200"/>
    </source>
</evidence>
<evidence type="ECO:0000256" key="19">
    <source>
        <dbReference type="PIRNR" id="PIRNR003407"/>
    </source>
</evidence>
<dbReference type="InterPro" id="IPR000148">
    <property type="entry name" value="Papilloma_E7"/>
</dbReference>
<dbReference type="OrthoDB" id="28045at10239"/>
<feature type="short sequence motif" description="Nuclear export signal" evidence="18">
    <location>
        <begin position="66"/>
        <end position="74"/>
    </location>
</feature>
<reference evidence="21" key="1">
    <citation type="submission" date="2017-06" db="EMBL/GenBank/DDBJ databases">
        <title>Comparison of the viromes in a wild diseased and healthy captive giant pandas.</title>
        <authorList>
            <person name="Zhang W."/>
        </authorList>
    </citation>
    <scope>NUCLEOTIDE SEQUENCE [LARGE SCALE GENOMIC DNA]</scope>
    <source>
        <strain evidence="21">gpam004</strain>
    </source>
</reference>